<sequence>MFINVFYFSVAALLASPVCVSSPLPAGEFQTKCLERHFWLSVKSGYLGQMVQFNFEDQHGLHSLSPQEATRCGYTVLISDAGDLLFRASFLACHVNSQTGSDYFLRVWLSHVGADGMVATYPFHLHCTLLETWSPREFLCEENFMEVSIQQSYLPGRPAYEADVAIMFQKDQSGKEAVVLPLREAAALGCYISLQTSRFVLRCPYSSPLSYIVREEGVDLEVVSASILHALPDDFLVVDASIACAINKAKADGSDLLWTVPYPPPQLVHGQSADGGFRVGVNGQTLSEAEIKERGYKISQQEGRVEIRVPLGAPGGHVKSGVVKGQYSQSMSVDLSLMNQWQDQRWPLTQHRYFRHLKTPLIPQNLVLTNNERSPGDLFSVSLGLFTPDVHLQKVVFDGGGDLLTWTQQQVASGLVVSRLSLSNGSVFYRLDVSLSHPKVIPEHIGGGSQVYSFTLTFTLSLTPSGEVFYHHAAVTHRAPYPELGPPRLQGKCTESGLLVLLHHGAHSDLQWELFLGARRLDWDLVEMGGFKVKADDDYLTVKIPFYSPGMIYEKLSLRGLVGGVSVSVVDAESLQEQDHLVHKCTFPARELLVCQPEGRMVAIVDTTHTVPPVQPNRTTLLDPDCGPVETDSARALFIFSLDSCGTTVTVVGNDLVYENQISYSQDFQSLDDPVIHRDAPYRVTLQCSYPTNATNISTVQHRSLEPISRPFIGVK</sequence>
<dbReference type="GeneTree" id="ENSGT00940000163503"/>
<dbReference type="Proteomes" id="UP000265000">
    <property type="component" value="Unplaced"/>
</dbReference>
<evidence type="ECO:0000259" key="2">
    <source>
        <dbReference type="PROSITE" id="PS51034"/>
    </source>
</evidence>
<reference evidence="3" key="2">
    <citation type="submission" date="2025-09" db="UniProtKB">
        <authorList>
            <consortium name="Ensembl"/>
        </authorList>
    </citation>
    <scope>IDENTIFICATION</scope>
</reference>
<proteinExistence type="predicted"/>
<dbReference type="AlphaFoldDB" id="A0A3Q2PS76"/>
<evidence type="ECO:0000313" key="3">
    <source>
        <dbReference type="Ensembl" id="ENSFHEP00000016336.1"/>
    </source>
</evidence>
<dbReference type="Ensembl" id="ENSFHET00000024721.1">
    <property type="protein sequence ID" value="ENSFHEP00000016336.1"/>
    <property type="gene ID" value="ENSFHEG00000018006.1"/>
</dbReference>
<keyword evidence="4" id="KW-1185">Reference proteome</keyword>
<reference evidence="3" key="1">
    <citation type="submission" date="2025-08" db="UniProtKB">
        <authorList>
            <consortium name="Ensembl"/>
        </authorList>
    </citation>
    <scope>IDENTIFICATION</scope>
</reference>
<organism evidence="3 4">
    <name type="scientific">Fundulus heteroclitus</name>
    <name type="common">Killifish</name>
    <name type="synonym">Mummichog</name>
    <dbReference type="NCBI Taxonomy" id="8078"/>
    <lineage>
        <taxon>Eukaryota</taxon>
        <taxon>Metazoa</taxon>
        <taxon>Chordata</taxon>
        <taxon>Craniata</taxon>
        <taxon>Vertebrata</taxon>
        <taxon>Euteleostomi</taxon>
        <taxon>Actinopterygii</taxon>
        <taxon>Neopterygii</taxon>
        <taxon>Teleostei</taxon>
        <taxon>Neoteleostei</taxon>
        <taxon>Acanthomorphata</taxon>
        <taxon>Ovalentaria</taxon>
        <taxon>Atherinomorphae</taxon>
        <taxon>Cyprinodontiformes</taxon>
        <taxon>Fundulidae</taxon>
        <taxon>Fundulus</taxon>
    </lineage>
</organism>
<dbReference type="InterPro" id="IPR001507">
    <property type="entry name" value="ZP_dom"/>
</dbReference>
<accession>A0A3Q2PS76</accession>
<dbReference type="Pfam" id="PF23344">
    <property type="entry name" value="ZP-N"/>
    <property type="match status" value="1"/>
</dbReference>
<keyword evidence="1" id="KW-0732">Signal</keyword>
<dbReference type="InterPro" id="IPR055356">
    <property type="entry name" value="ZP-N"/>
</dbReference>
<feature type="domain" description="ZP" evidence="2">
    <location>
        <begin position="594"/>
        <end position="716"/>
    </location>
</feature>
<dbReference type="PANTHER" id="PTHR47130:SF1">
    <property type="entry name" value="ZP DOMAIN-CONTAINING PROTEIN"/>
    <property type="match status" value="1"/>
</dbReference>
<name>A0A3Q2PS76_FUNHE</name>
<protein>
    <submittedName>
        <fullName evidence="3">Uncharacterized LOC105924855</fullName>
    </submittedName>
</protein>
<evidence type="ECO:0000256" key="1">
    <source>
        <dbReference type="SAM" id="SignalP"/>
    </source>
</evidence>
<dbReference type="STRING" id="8078.ENSFHEP00000016336"/>
<dbReference type="Pfam" id="PF26562">
    <property type="entry name" value="Ig-like"/>
    <property type="match status" value="1"/>
</dbReference>
<dbReference type="PANTHER" id="PTHR47130">
    <property type="entry name" value="SI:DKEY-19B23.11-RELATED"/>
    <property type="match status" value="1"/>
</dbReference>
<evidence type="ECO:0000313" key="4">
    <source>
        <dbReference type="Proteomes" id="UP000265000"/>
    </source>
</evidence>
<dbReference type="Gene3D" id="2.60.40.3210">
    <property type="entry name" value="Zona pellucida, ZP-N domain"/>
    <property type="match status" value="1"/>
</dbReference>
<dbReference type="PROSITE" id="PS51034">
    <property type="entry name" value="ZP_2"/>
    <property type="match status" value="1"/>
</dbReference>
<feature type="signal peptide" evidence="1">
    <location>
        <begin position="1"/>
        <end position="21"/>
    </location>
</feature>
<dbReference type="InterPro" id="IPR058876">
    <property type="entry name" value="Ig-like_ZP"/>
</dbReference>
<feature type="chain" id="PRO_5018643521" evidence="1">
    <location>
        <begin position="22"/>
        <end position="716"/>
    </location>
</feature>